<dbReference type="Gene3D" id="1.25.10.10">
    <property type="entry name" value="Leucine-rich Repeat Variant"/>
    <property type="match status" value="1"/>
</dbReference>
<evidence type="ECO:0000313" key="8">
    <source>
        <dbReference type="Proteomes" id="UP000590740"/>
    </source>
</evidence>
<evidence type="ECO:0000259" key="6">
    <source>
        <dbReference type="PROSITE" id="PS51007"/>
    </source>
</evidence>
<dbReference type="SUPFAM" id="SSF46626">
    <property type="entry name" value="Cytochrome c"/>
    <property type="match status" value="1"/>
</dbReference>
<dbReference type="InterPro" id="IPR011041">
    <property type="entry name" value="Quinoprot_gluc/sorb_DH_b-prop"/>
</dbReference>
<keyword evidence="1 5" id="KW-0349">Heme</keyword>
<gene>
    <name evidence="7" type="ORF">HNQ65_001589</name>
</gene>
<dbReference type="NCBIfam" id="TIGR02604">
    <property type="entry name" value="Piru_Ver_Nterm"/>
    <property type="match status" value="1"/>
</dbReference>
<dbReference type="InterPro" id="IPR009056">
    <property type="entry name" value="Cyt_c-like_dom"/>
</dbReference>
<dbReference type="NCBIfam" id="TIGR02603">
    <property type="entry name" value="CxxCH_TIGR02603"/>
    <property type="match status" value="1"/>
</dbReference>
<dbReference type="Pfam" id="PF01839">
    <property type="entry name" value="FG-GAP"/>
    <property type="match status" value="1"/>
</dbReference>
<dbReference type="RefSeq" id="WP_184338941.1">
    <property type="nucleotide sequence ID" value="NZ_JACHIG010000002.1"/>
</dbReference>
<keyword evidence="3" id="KW-0732">Signal</keyword>
<dbReference type="InterPro" id="IPR011042">
    <property type="entry name" value="6-blade_b-propeller_TolB-like"/>
</dbReference>
<keyword evidence="4 5" id="KW-0408">Iron</keyword>
<evidence type="ECO:0000256" key="3">
    <source>
        <dbReference type="ARBA" id="ARBA00022729"/>
    </source>
</evidence>
<feature type="domain" description="Cytochrome c" evidence="6">
    <location>
        <begin position="692"/>
        <end position="825"/>
    </location>
</feature>
<comment type="caution">
    <text evidence="7">The sequence shown here is derived from an EMBL/GenBank/DDBJ whole genome shotgun (WGS) entry which is preliminary data.</text>
</comment>
<dbReference type="PROSITE" id="PS51007">
    <property type="entry name" value="CYTC"/>
    <property type="match status" value="1"/>
</dbReference>
<evidence type="ECO:0000256" key="4">
    <source>
        <dbReference type="ARBA" id="ARBA00023004"/>
    </source>
</evidence>
<dbReference type="InterPro" id="IPR036909">
    <property type="entry name" value="Cyt_c-like_dom_sf"/>
</dbReference>
<dbReference type="Gene3D" id="1.10.760.10">
    <property type="entry name" value="Cytochrome c-like domain"/>
    <property type="match status" value="1"/>
</dbReference>
<dbReference type="InterPro" id="IPR013428">
    <property type="entry name" value="Membrane-bound_put_N"/>
</dbReference>
<evidence type="ECO:0000313" key="7">
    <source>
        <dbReference type="EMBL" id="MBB5032021.1"/>
    </source>
</evidence>
<dbReference type="InterPro" id="IPR011989">
    <property type="entry name" value="ARM-like"/>
</dbReference>
<dbReference type="AlphaFoldDB" id="A0A7W7Y9E3"/>
<dbReference type="InterPro" id="IPR013427">
    <property type="entry name" value="Haem-bd_dom_put"/>
</dbReference>
<evidence type="ECO:0000256" key="5">
    <source>
        <dbReference type="PROSITE-ProRule" id="PRU00433"/>
    </source>
</evidence>
<reference evidence="7 8" key="1">
    <citation type="submission" date="2020-08" db="EMBL/GenBank/DDBJ databases">
        <title>Genomic Encyclopedia of Type Strains, Phase IV (KMG-IV): sequencing the most valuable type-strain genomes for metagenomic binning, comparative biology and taxonomic classification.</title>
        <authorList>
            <person name="Goeker M."/>
        </authorList>
    </citation>
    <scope>NUCLEOTIDE SEQUENCE [LARGE SCALE GENOMIC DNA]</scope>
    <source>
        <strain evidence="7 8">DSM 12252</strain>
    </source>
</reference>
<protein>
    <submittedName>
        <fullName evidence="7">Putative membrane-bound dehydrogenase-like protein</fullName>
    </submittedName>
</protein>
<dbReference type="InterPro" id="IPR055557">
    <property type="entry name" value="DUF7133"/>
</dbReference>
<evidence type="ECO:0000256" key="2">
    <source>
        <dbReference type="ARBA" id="ARBA00022723"/>
    </source>
</evidence>
<dbReference type="InterPro" id="IPR028994">
    <property type="entry name" value="Integrin_alpha_N"/>
</dbReference>
<accession>A0A7W7Y9E3</accession>
<dbReference type="GO" id="GO:0009055">
    <property type="term" value="F:electron transfer activity"/>
    <property type="evidence" value="ECO:0007669"/>
    <property type="project" value="InterPro"/>
</dbReference>
<evidence type="ECO:0000256" key="1">
    <source>
        <dbReference type="ARBA" id="ARBA00022617"/>
    </source>
</evidence>
<dbReference type="GO" id="GO:0046872">
    <property type="term" value="F:metal ion binding"/>
    <property type="evidence" value="ECO:0007669"/>
    <property type="project" value="UniProtKB-KW"/>
</dbReference>
<proteinExistence type="predicted"/>
<dbReference type="SUPFAM" id="SSF69318">
    <property type="entry name" value="Integrin alpha N-terminal domain"/>
    <property type="match status" value="1"/>
</dbReference>
<dbReference type="Proteomes" id="UP000590740">
    <property type="component" value="Unassembled WGS sequence"/>
</dbReference>
<dbReference type="EMBL" id="JACHIG010000002">
    <property type="protein sequence ID" value="MBB5032021.1"/>
    <property type="molecule type" value="Genomic_DNA"/>
</dbReference>
<dbReference type="Pfam" id="PF00034">
    <property type="entry name" value="Cytochrom_C"/>
    <property type="match status" value="1"/>
</dbReference>
<dbReference type="SUPFAM" id="SSF50952">
    <property type="entry name" value="Soluble quinoprotein glucose dehydrogenase"/>
    <property type="match status" value="1"/>
</dbReference>
<name>A0A7W7Y9E3_9BACT</name>
<dbReference type="GO" id="GO:0020037">
    <property type="term" value="F:heme binding"/>
    <property type="evidence" value="ECO:0007669"/>
    <property type="project" value="InterPro"/>
</dbReference>
<dbReference type="PANTHER" id="PTHR33546:SF1">
    <property type="entry name" value="LARGE, MULTIFUNCTIONAL SECRETED PROTEIN"/>
    <property type="match status" value="1"/>
</dbReference>
<dbReference type="InterPro" id="IPR016024">
    <property type="entry name" value="ARM-type_fold"/>
</dbReference>
<keyword evidence="2 5" id="KW-0479">Metal-binding</keyword>
<keyword evidence="8" id="KW-1185">Reference proteome</keyword>
<dbReference type="Pfam" id="PF23500">
    <property type="entry name" value="DUF7133"/>
    <property type="match status" value="1"/>
</dbReference>
<dbReference type="Gene3D" id="2.120.10.30">
    <property type="entry name" value="TolB, C-terminal domain"/>
    <property type="match status" value="1"/>
</dbReference>
<dbReference type="SUPFAM" id="SSF48371">
    <property type="entry name" value="ARM repeat"/>
    <property type="match status" value="1"/>
</dbReference>
<sequence length="825" mass="90013">MSLLFTFILTPLAAVEIPKKQQNQTLPTGVALQDTNGHDNGVRFADLNGDGYDDLVLSNPRQYGVFLFVPAEKAKKGLQWDEGWTQVMREGKAGDAHSLPLIVNADGTDNGVTFHDGAMWVAATKKSIPFSELLKVPGPAPKSPQESLQALHVKPGYEARLVAAEPLVQDPVFIDWDARGRMWVVEMGDYPFAPGEKTKDGGVGQDKVSDLQAGRVKILEDTDADGVYDKSTLFLDGLKHPTGLAFWKNGVFIANIPDIFYAEDTNEDGKCDKRETWYTGFTAGNPQHLVNGFCWGLDGWLYGANGDSGGDITCVQSGKKISLGTNDFRFAPRTGEFALEGGRSQYGKWRDDYGNWYGNNNSNIGWHYWLPFRHLERHPELVVKAVRTDLNAEKRVFPASPPVRRFNQGSAINTLTSGCSPMPFRDTTLGADGENVLFICEPANNLVHREVLSYDGGTITSHRHPGDAESEFIASEDNWFRPSMARTGPDGALYVVDMYRLVLEHPEWIPAQIAHGLDLRAGEDRGRIYAVRPLSRPGERAEARHTKLAALSSAELVAAMASTNGWMRDTAQRLLIERNDNSAVAGLKQLVQNAPPVVRIQAAFTLMQLGGMQAQEVFALLKPLSPQVRAAALTATGFASDDVFNETEAALLKHAPQKAPAKAVPLPVITSNNPNRQKVVAQYVASAASLAGDAVRGKAVFQKTCMICHKVRDLGVEMGPDLTTVATKPREQLIEAIFDPNRAVEQRNAATQVTKKDQSLVVGQLVSETPGNITLRLPGGAEIVVLRSDIREQKTLTTSLMPEGLEAVLSAQDVADTLAFIGSKL</sequence>
<dbReference type="PANTHER" id="PTHR33546">
    <property type="entry name" value="LARGE, MULTIFUNCTIONAL SECRETED PROTEIN-RELATED"/>
    <property type="match status" value="1"/>
</dbReference>
<organism evidence="7 8">
    <name type="scientific">Prosthecobacter vanneervenii</name>
    <dbReference type="NCBI Taxonomy" id="48466"/>
    <lineage>
        <taxon>Bacteria</taxon>
        <taxon>Pseudomonadati</taxon>
        <taxon>Verrucomicrobiota</taxon>
        <taxon>Verrucomicrobiia</taxon>
        <taxon>Verrucomicrobiales</taxon>
        <taxon>Verrucomicrobiaceae</taxon>
        <taxon>Prosthecobacter</taxon>
    </lineage>
</organism>
<dbReference type="InterPro" id="IPR013517">
    <property type="entry name" value="FG-GAP"/>
</dbReference>